<dbReference type="PROSITE" id="PS50005">
    <property type="entry name" value="TPR"/>
    <property type="match status" value="1"/>
</dbReference>
<evidence type="ECO:0000256" key="2">
    <source>
        <dbReference type="SAM" id="Phobius"/>
    </source>
</evidence>
<dbReference type="OrthoDB" id="5295174at2"/>
<dbReference type="InterPro" id="IPR011990">
    <property type="entry name" value="TPR-like_helical_dom_sf"/>
</dbReference>
<keyword evidence="6" id="KW-1185">Reference proteome</keyword>
<dbReference type="GO" id="GO:0003700">
    <property type="term" value="F:DNA-binding transcription factor activity"/>
    <property type="evidence" value="ECO:0007669"/>
    <property type="project" value="InterPro"/>
</dbReference>
<dbReference type="PROSITE" id="PS01124">
    <property type="entry name" value="HTH_ARAC_FAMILY_2"/>
    <property type="match status" value="1"/>
</dbReference>
<dbReference type="RefSeq" id="WP_090024144.1">
    <property type="nucleotide sequence ID" value="NZ_FOVD01000002.1"/>
</dbReference>
<feature type="signal peptide" evidence="3">
    <location>
        <begin position="1"/>
        <end position="20"/>
    </location>
</feature>
<feature type="transmembrane region" description="Helical" evidence="2">
    <location>
        <begin position="380"/>
        <end position="401"/>
    </location>
</feature>
<dbReference type="GO" id="GO:0043565">
    <property type="term" value="F:sequence-specific DNA binding"/>
    <property type="evidence" value="ECO:0007669"/>
    <property type="project" value="InterPro"/>
</dbReference>
<dbReference type="SUPFAM" id="SSF48452">
    <property type="entry name" value="TPR-like"/>
    <property type="match status" value="1"/>
</dbReference>
<dbReference type="AlphaFoldDB" id="A0A1I4XFD2"/>
<protein>
    <submittedName>
        <fullName evidence="5">AraC-type DNA-binding protein</fullName>
    </submittedName>
</protein>
<feature type="repeat" description="TPR" evidence="1">
    <location>
        <begin position="142"/>
        <end position="175"/>
    </location>
</feature>
<dbReference type="Proteomes" id="UP000198769">
    <property type="component" value="Unassembled WGS sequence"/>
</dbReference>
<sequence>MKKNYLLFFLCFFGLLFSQAETLSDYYKIKEKYINNEENDSSVFPYLNMYIAKAKKEKNYEQLTQAYKDGVFFASTREQKLQYADSTISAALLSKDSDIIGDAYLGKGIVYYFNFKKYKMALNEYLKAYRFSENTKDNYLKYRVIYHLGVVKSYLGYYDEALKHFNEATDYFESQIRKNTHPNIIFNNKKGYYNGLHQMIVCYRNLSDFRKADLSIKTGLKETYHSDFKQERGYFLKEAGIEEYRKKNYKKSLELLNESLPAIQHINDFAWATVDYFYMGKSYWAEDNQAQAIANFQKVDSVFEKHKFILPELRENYELLINYYKNKKDTEKELYYTKQLLRADSVLSQDFTYLSHKIHKEYDTQTLIKEKQRLEWETSWGSFIIIGLVVIALGLCAILVIRYRHEKEIISKYKILEERIIGVQEQRSIPETNTFEPEIHKSGLDKKLIEDILIKLKNFEEKNGFTEQGLTLNKLAQKFDTNSNYLSQIINDFKETNFNRYLSELRITFITTKLYNDKIFLSYKIETLAEKCGIASRSNFSNLFYEFNGIRPTDFIKQRKQETENGDKRQG</sequence>
<organism evidence="5 6">
    <name type="scientific">Chryseobacterium oleae</name>
    <dbReference type="NCBI Taxonomy" id="491207"/>
    <lineage>
        <taxon>Bacteria</taxon>
        <taxon>Pseudomonadati</taxon>
        <taxon>Bacteroidota</taxon>
        <taxon>Flavobacteriia</taxon>
        <taxon>Flavobacteriales</taxon>
        <taxon>Weeksellaceae</taxon>
        <taxon>Chryseobacterium group</taxon>
        <taxon>Chryseobacterium</taxon>
    </lineage>
</organism>
<keyword evidence="5" id="KW-0238">DNA-binding</keyword>
<feature type="chain" id="PRO_5011693625" evidence="3">
    <location>
        <begin position="21"/>
        <end position="571"/>
    </location>
</feature>
<dbReference type="Gene3D" id="1.10.10.60">
    <property type="entry name" value="Homeodomain-like"/>
    <property type="match status" value="2"/>
</dbReference>
<dbReference type="EMBL" id="FOVD01000002">
    <property type="protein sequence ID" value="SFN24617.1"/>
    <property type="molecule type" value="Genomic_DNA"/>
</dbReference>
<keyword evidence="1" id="KW-0802">TPR repeat</keyword>
<evidence type="ECO:0000256" key="3">
    <source>
        <dbReference type="SAM" id="SignalP"/>
    </source>
</evidence>
<dbReference type="InterPro" id="IPR019734">
    <property type="entry name" value="TPR_rpt"/>
</dbReference>
<accession>A0A1I4XFD2</accession>
<dbReference type="SMART" id="SM00028">
    <property type="entry name" value="TPR"/>
    <property type="match status" value="4"/>
</dbReference>
<dbReference type="SMART" id="SM00342">
    <property type="entry name" value="HTH_ARAC"/>
    <property type="match status" value="1"/>
</dbReference>
<dbReference type="Gene3D" id="1.25.40.10">
    <property type="entry name" value="Tetratricopeptide repeat domain"/>
    <property type="match status" value="2"/>
</dbReference>
<keyword evidence="2" id="KW-0472">Membrane</keyword>
<reference evidence="6" key="1">
    <citation type="submission" date="2016-10" db="EMBL/GenBank/DDBJ databases">
        <authorList>
            <person name="Varghese N."/>
            <person name="Submissions S."/>
        </authorList>
    </citation>
    <scope>NUCLEOTIDE SEQUENCE [LARGE SCALE GENOMIC DNA]</scope>
    <source>
        <strain evidence="6">DSM 25575</strain>
    </source>
</reference>
<evidence type="ECO:0000313" key="6">
    <source>
        <dbReference type="Proteomes" id="UP000198769"/>
    </source>
</evidence>
<gene>
    <name evidence="5" type="ORF">SAMN05421594_1806</name>
</gene>
<feature type="domain" description="HTH araC/xylS-type" evidence="4">
    <location>
        <begin position="450"/>
        <end position="558"/>
    </location>
</feature>
<keyword evidence="3" id="KW-0732">Signal</keyword>
<evidence type="ECO:0000313" key="5">
    <source>
        <dbReference type="EMBL" id="SFN24617.1"/>
    </source>
</evidence>
<evidence type="ECO:0000256" key="1">
    <source>
        <dbReference type="PROSITE-ProRule" id="PRU00339"/>
    </source>
</evidence>
<dbReference type="InterPro" id="IPR018060">
    <property type="entry name" value="HTH_AraC"/>
</dbReference>
<name>A0A1I4XFD2_CHROL</name>
<evidence type="ECO:0000259" key="4">
    <source>
        <dbReference type="PROSITE" id="PS01124"/>
    </source>
</evidence>
<proteinExistence type="predicted"/>
<keyword evidence="2" id="KW-1133">Transmembrane helix</keyword>
<keyword evidence="2" id="KW-0812">Transmembrane</keyword>